<organism evidence="1 2">
    <name type="scientific">Escherichia phage A5-4</name>
    <dbReference type="NCBI Taxonomy" id="2996162"/>
    <lineage>
        <taxon>Viruses</taxon>
        <taxon>Duplodnaviria</taxon>
        <taxon>Heunggongvirae</taxon>
        <taxon>Uroviricota</taxon>
        <taxon>Caudoviricetes</taxon>
        <taxon>Vequintavirinae</taxon>
    </lineage>
</organism>
<dbReference type="EMBL" id="OP744025">
    <property type="protein sequence ID" value="UZZ64433.1"/>
    <property type="molecule type" value="Genomic_DNA"/>
</dbReference>
<sequence length="114" mass="12608">MNQEKDVEKPGLPVYDGSQTKISFDGLVITGLASGKKYARRPNGYHEIYVSALSPFVRQFQIGLKGNLTLKIHTGYETFATCTLPCETVALLVSEISDEIPVFQVVFKELKNPA</sequence>
<proteinExistence type="predicted"/>
<evidence type="ECO:0000313" key="2">
    <source>
        <dbReference type="Proteomes" id="UP001236076"/>
    </source>
</evidence>
<evidence type="ECO:0000313" key="1">
    <source>
        <dbReference type="EMBL" id="UZZ64433.1"/>
    </source>
</evidence>
<protein>
    <submittedName>
        <fullName evidence="1">Uncharacterized protein</fullName>
    </submittedName>
</protein>
<name>A0AAE9PR17_9CAUD</name>
<dbReference type="Proteomes" id="UP001236076">
    <property type="component" value="Segment"/>
</dbReference>
<gene>
    <name evidence="1" type="ORF">A54_193</name>
</gene>
<reference evidence="1 2" key="1">
    <citation type="submission" date="2022-10" db="EMBL/GenBank/DDBJ databases">
        <authorList>
            <person name="Cortes-Martin A."/>
            <person name="Buttimer C.T.H."/>
            <person name="Hill C."/>
        </authorList>
    </citation>
    <scope>NUCLEOTIDE SEQUENCE [LARGE SCALE GENOMIC DNA]</scope>
</reference>
<keyword evidence="2" id="KW-1185">Reference proteome</keyword>
<accession>A0AAE9PR17</accession>